<evidence type="ECO:0000313" key="3">
    <source>
        <dbReference type="Proteomes" id="UP001165289"/>
    </source>
</evidence>
<dbReference type="Proteomes" id="UP001165289">
    <property type="component" value="Unassembled WGS sequence"/>
</dbReference>
<dbReference type="Pfam" id="PF12762">
    <property type="entry name" value="DDE_Tnp_IS1595"/>
    <property type="match status" value="1"/>
</dbReference>
<keyword evidence="3" id="KW-1185">Reference proteome</keyword>
<dbReference type="AlphaFoldDB" id="A0AAV7KGG1"/>
<dbReference type="EMBL" id="JAKMXF010000044">
    <property type="protein sequence ID" value="KAI6659978.1"/>
    <property type="molecule type" value="Genomic_DNA"/>
</dbReference>
<evidence type="ECO:0000313" key="2">
    <source>
        <dbReference type="EMBL" id="KAI6659978.1"/>
    </source>
</evidence>
<name>A0AAV7KGG1_9METZ</name>
<accession>A0AAV7KGG1</accession>
<proteinExistence type="predicted"/>
<gene>
    <name evidence="2" type="ORF">LOD99_14319</name>
</gene>
<dbReference type="InterPro" id="IPR053164">
    <property type="entry name" value="IS1016-like_transposase"/>
</dbReference>
<evidence type="ECO:0000259" key="1">
    <source>
        <dbReference type="SMART" id="SM01126"/>
    </source>
</evidence>
<feature type="domain" description="ISXO2-like transposase" evidence="1">
    <location>
        <begin position="152"/>
        <end position="294"/>
    </location>
</feature>
<dbReference type="NCBIfam" id="NF033547">
    <property type="entry name" value="transpos_IS1595"/>
    <property type="match status" value="1"/>
</dbReference>
<protein>
    <recommendedName>
        <fullName evidence="1">ISXO2-like transposase domain-containing protein</fullName>
    </recommendedName>
</protein>
<dbReference type="PANTHER" id="PTHR47163">
    <property type="entry name" value="DDE_TNP_IS1595 DOMAIN-CONTAINING PROTEIN"/>
    <property type="match status" value="1"/>
</dbReference>
<reference evidence="2 3" key="1">
    <citation type="journal article" date="2023" name="BMC Biol.">
        <title>The compact genome of the sponge Oopsacas minuta (Hexactinellida) is lacking key metazoan core genes.</title>
        <authorList>
            <person name="Santini S."/>
            <person name="Schenkelaars Q."/>
            <person name="Jourda C."/>
            <person name="Duchesne M."/>
            <person name="Belahbib H."/>
            <person name="Rocher C."/>
            <person name="Selva M."/>
            <person name="Riesgo A."/>
            <person name="Vervoort M."/>
            <person name="Leys S.P."/>
            <person name="Kodjabachian L."/>
            <person name="Le Bivic A."/>
            <person name="Borchiellini C."/>
            <person name="Claverie J.M."/>
            <person name="Renard E."/>
        </authorList>
    </citation>
    <scope>NUCLEOTIDE SEQUENCE [LARGE SCALE GENOMIC DNA]</scope>
    <source>
        <strain evidence="2">SPO-2</strain>
    </source>
</reference>
<comment type="caution">
    <text evidence="2">The sequence shown here is derived from an EMBL/GenBank/DDBJ whole genome shotgun (WGS) entry which is preliminary data.</text>
</comment>
<dbReference type="SMART" id="SM01126">
    <property type="entry name" value="DDE_Tnp_IS1595"/>
    <property type="match status" value="1"/>
</dbReference>
<organism evidence="2 3">
    <name type="scientific">Oopsacas minuta</name>
    <dbReference type="NCBI Taxonomy" id="111878"/>
    <lineage>
        <taxon>Eukaryota</taxon>
        <taxon>Metazoa</taxon>
        <taxon>Porifera</taxon>
        <taxon>Hexactinellida</taxon>
        <taxon>Hexasterophora</taxon>
        <taxon>Lyssacinosida</taxon>
        <taxon>Leucopsacidae</taxon>
        <taxon>Oopsacas</taxon>
    </lineage>
</organism>
<dbReference type="PANTHER" id="PTHR47163:SF2">
    <property type="entry name" value="SI:DKEY-17M8.2"/>
    <property type="match status" value="1"/>
</dbReference>
<sequence length="314" mass="35511">MAVAPSFQPLLVPTIFSVIEEITLIQLFRNITIDEDTCIAWLKSNGLLATGMMCKCGRIMRPGTFSGIADGKGWRCPEKSCKKFASMRIGSFFEGAHLPLTELVEFLYFWADNMQTTAFLHKNLGWGEHTITDWKNFLRDLCVEEFLVNPQPIGGPGHIVEIDESKFGHRKYSRGRMLSGQWVFGGIDRETKDVFMIPVQDRSAATLVPLIQRYILPGTTILSDEWASYNSIPAASFQHLTANHSLNFVDPTTGVHTQTVESTWGGAKKRLRNCMTTNPILLDTHLSEVCWQKKYGEARFSNLIMEIRKQYPVV</sequence>
<dbReference type="InterPro" id="IPR024445">
    <property type="entry name" value="Tnp_ISXO2-like"/>
</dbReference>